<dbReference type="KEGG" id="avc:NCTC10951_01424"/>
<dbReference type="Proteomes" id="UP000268658">
    <property type="component" value="Chromosome"/>
</dbReference>
<keyword evidence="1" id="KW-0808">Transferase</keyword>
<feature type="compositionally biased region" description="Basic and acidic residues" evidence="2">
    <location>
        <begin position="1"/>
        <end position="16"/>
    </location>
</feature>
<dbReference type="EMBL" id="LR134477">
    <property type="protein sequence ID" value="VEI15947.1"/>
    <property type="molecule type" value="Genomic_DNA"/>
</dbReference>
<evidence type="ECO:0000259" key="3">
    <source>
        <dbReference type="Pfam" id="PF12804"/>
    </source>
</evidence>
<protein>
    <submittedName>
        <fullName evidence="4">Molybdopterin-guanine dinucleotide biosynthesis protein MobA</fullName>
    </submittedName>
</protein>
<dbReference type="GO" id="GO:0016779">
    <property type="term" value="F:nucleotidyltransferase activity"/>
    <property type="evidence" value="ECO:0007669"/>
    <property type="project" value="TreeGrafter"/>
</dbReference>
<dbReference type="PANTHER" id="PTHR19136:SF81">
    <property type="entry name" value="MOLYBDENUM COFACTOR GUANYLYLTRANSFERASE"/>
    <property type="match status" value="1"/>
</dbReference>
<organism evidence="4 5">
    <name type="scientific">Actinomyces viscosus</name>
    <dbReference type="NCBI Taxonomy" id="1656"/>
    <lineage>
        <taxon>Bacteria</taxon>
        <taxon>Bacillati</taxon>
        <taxon>Actinomycetota</taxon>
        <taxon>Actinomycetes</taxon>
        <taxon>Actinomycetales</taxon>
        <taxon>Actinomycetaceae</taxon>
        <taxon>Actinomyces</taxon>
    </lineage>
</organism>
<dbReference type="RefSeq" id="WP_408608573.1">
    <property type="nucleotide sequence ID" value="NZ_LR134477.1"/>
</dbReference>
<name>A0A3S4VX41_ACTVI</name>
<dbReference type="InterPro" id="IPR025877">
    <property type="entry name" value="MobA-like_NTP_Trfase"/>
</dbReference>
<proteinExistence type="predicted"/>
<dbReference type="Pfam" id="PF12804">
    <property type="entry name" value="NTP_transf_3"/>
    <property type="match status" value="1"/>
</dbReference>
<feature type="region of interest" description="Disordered" evidence="2">
    <location>
        <begin position="1"/>
        <end position="22"/>
    </location>
</feature>
<feature type="domain" description="MobA-like NTP transferase" evidence="3">
    <location>
        <begin position="43"/>
        <end position="191"/>
    </location>
</feature>
<sequence length="241" mass="24489">MTAPDRPADRGPRAAKDTWAAGTGSAASAAGTAAPPGGFAIDVVVLAGGTGRRLDGASKPDVVARGARLLDHVLAGLEQLRGQGLLLGHVCVVAPEEVALPDGILRALEDPPLGGPVAGIAAGLARLSQCEPAAGPAGVLTCDAPSSWRALPALIEALRDGERELDGACARVGDHTQYLLGLYRRRALAAAVAPGGTPLRDVAVRRALGALRVTALPVPQGVVRDLDTWAEVRAWDSGTPE</sequence>
<evidence type="ECO:0000313" key="4">
    <source>
        <dbReference type="EMBL" id="VEI15947.1"/>
    </source>
</evidence>
<dbReference type="PANTHER" id="PTHR19136">
    <property type="entry name" value="MOLYBDENUM COFACTOR GUANYLYLTRANSFERASE"/>
    <property type="match status" value="1"/>
</dbReference>
<dbReference type="SUPFAM" id="SSF53448">
    <property type="entry name" value="Nucleotide-diphospho-sugar transferases"/>
    <property type="match status" value="1"/>
</dbReference>
<evidence type="ECO:0000256" key="2">
    <source>
        <dbReference type="SAM" id="MobiDB-lite"/>
    </source>
</evidence>
<evidence type="ECO:0000313" key="5">
    <source>
        <dbReference type="Proteomes" id="UP000268658"/>
    </source>
</evidence>
<gene>
    <name evidence="4" type="ORF">NCTC10951_01424</name>
</gene>
<accession>A0A3S4VX41</accession>
<dbReference type="InterPro" id="IPR029044">
    <property type="entry name" value="Nucleotide-diphossugar_trans"/>
</dbReference>
<dbReference type="AlphaFoldDB" id="A0A3S4VX41"/>
<evidence type="ECO:0000256" key="1">
    <source>
        <dbReference type="ARBA" id="ARBA00022679"/>
    </source>
</evidence>
<dbReference type="Gene3D" id="3.90.550.10">
    <property type="entry name" value="Spore Coat Polysaccharide Biosynthesis Protein SpsA, Chain A"/>
    <property type="match status" value="1"/>
</dbReference>
<reference evidence="4 5" key="1">
    <citation type="submission" date="2018-12" db="EMBL/GenBank/DDBJ databases">
        <authorList>
            <consortium name="Pathogen Informatics"/>
        </authorList>
    </citation>
    <scope>NUCLEOTIDE SEQUENCE [LARGE SCALE GENOMIC DNA]</scope>
    <source>
        <strain evidence="4 5">NCTC10951</strain>
    </source>
</reference>